<feature type="transmembrane region" description="Helical" evidence="1">
    <location>
        <begin position="99"/>
        <end position="126"/>
    </location>
</feature>
<dbReference type="RefSeq" id="WP_258294830.1">
    <property type="nucleotide sequence ID" value="NZ_JANKJG010000007.1"/>
</dbReference>
<keyword evidence="3" id="KW-1185">Reference proteome</keyword>
<dbReference type="Proteomes" id="UP001165396">
    <property type="component" value="Unassembled WGS sequence"/>
</dbReference>
<evidence type="ECO:0000256" key="1">
    <source>
        <dbReference type="SAM" id="Phobius"/>
    </source>
</evidence>
<dbReference type="InterPro" id="IPR016174">
    <property type="entry name" value="Di-haem_cyt_TM"/>
</dbReference>
<feature type="transmembrane region" description="Helical" evidence="1">
    <location>
        <begin position="61"/>
        <end position="78"/>
    </location>
</feature>
<gene>
    <name evidence="2" type="ORF">NTA49_11090</name>
</gene>
<feature type="transmembrane region" description="Helical" evidence="1">
    <location>
        <begin position="146"/>
        <end position="165"/>
    </location>
</feature>
<reference evidence="2" key="1">
    <citation type="submission" date="2022-07" db="EMBL/GenBank/DDBJ databases">
        <title>Pseudosulfitobacter sp. strain AP-MA-4, whole genome sequence.</title>
        <authorList>
            <person name="Jiang Y."/>
        </authorList>
    </citation>
    <scope>NUCLEOTIDE SEQUENCE</scope>
    <source>
        <strain evidence="2">AP-MA-4</strain>
    </source>
</reference>
<organism evidence="2 3">
    <name type="scientific">Pseudosulfitobacter koreensis</name>
    <dbReference type="NCBI Taxonomy" id="2968472"/>
    <lineage>
        <taxon>Bacteria</taxon>
        <taxon>Pseudomonadati</taxon>
        <taxon>Pseudomonadota</taxon>
        <taxon>Alphaproteobacteria</taxon>
        <taxon>Rhodobacterales</taxon>
        <taxon>Roseobacteraceae</taxon>
        <taxon>Pseudosulfitobacter</taxon>
    </lineage>
</organism>
<name>A0ABT1Z1U1_9RHOB</name>
<evidence type="ECO:0000313" key="3">
    <source>
        <dbReference type="Proteomes" id="UP001165396"/>
    </source>
</evidence>
<sequence>MTEAHDIRPRKPHLRDRVPSRRVALKWLHWIMVPLFIWFLLVQPKDVTPFGPRAFQAHSMLALVFVSLSLAWTADLMRRGLASRPGPKLRGWLRPAHRWLHLTLIWGLFFVAFTGFLLGLTSAVLLKAGGFLPIAPPMDMDTANGIIGTVHIVQFYALGVVAGAMRCSTSGGITGCATTPCGSWCRCGFTAIFNAPAIKQKTPDDTPDDQWHGLSHEL</sequence>
<dbReference type="SUPFAM" id="SSF81342">
    <property type="entry name" value="Transmembrane di-heme cytochromes"/>
    <property type="match status" value="1"/>
</dbReference>
<keyword evidence="1" id="KW-0812">Transmembrane</keyword>
<evidence type="ECO:0000313" key="2">
    <source>
        <dbReference type="EMBL" id="MCR8827083.1"/>
    </source>
</evidence>
<comment type="caution">
    <text evidence="2">The sequence shown here is derived from an EMBL/GenBank/DDBJ whole genome shotgun (WGS) entry which is preliminary data.</text>
</comment>
<dbReference type="EMBL" id="JANKJG010000007">
    <property type="protein sequence ID" value="MCR8827083.1"/>
    <property type="molecule type" value="Genomic_DNA"/>
</dbReference>
<feature type="transmembrane region" description="Helical" evidence="1">
    <location>
        <begin position="23"/>
        <end position="41"/>
    </location>
</feature>
<keyword evidence="1" id="KW-0472">Membrane</keyword>
<proteinExistence type="predicted"/>
<evidence type="ECO:0008006" key="4">
    <source>
        <dbReference type="Google" id="ProtNLM"/>
    </source>
</evidence>
<keyword evidence="1" id="KW-1133">Transmembrane helix</keyword>
<accession>A0ABT1Z1U1</accession>
<protein>
    <recommendedName>
        <fullName evidence="4">Cytochrome b561</fullName>
    </recommendedName>
</protein>